<dbReference type="EMBL" id="JAWWNJ010000205">
    <property type="protein sequence ID" value="KAK6971738.1"/>
    <property type="molecule type" value="Genomic_DNA"/>
</dbReference>
<organism evidence="2 3">
    <name type="scientific">Favolaschia claudopus</name>
    <dbReference type="NCBI Taxonomy" id="2862362"/>
    <lineage>
        <taxon>Eukaryota</taxon>
        <taxon>Fungi</taxon>
        <taxon>Dikarya</taxon>
        <taxon>Basidiomycota</taxon>
        <taxon>Agaricomycotina</taxon>
        <taxon>Agaricomycetes</taxon>
        <taxon>Agaricomycetidae</taxon>
        <taxon>Agaricales</taxon>
        <taxon>Marasmiineae</taxon>
        <taxon>Mycenaceae</taxon>
        <taxon>Favolaschia</taxon>
    </lineage>
</organism>
<feature type="region of interest" description="Disordered" evidence="1">
    <location>
        <begin position="1"/>
        <end position="20"/>
    </location>
</feature>
<evidence type="ECO:0000313" key="3">
    <source>
        <dbReference type="Proteomes" id="UP001362999"/>
    </source>
</evidence>
<reference evidence="2 3" key="1">
    <citation type="journal article" date="2024" name="J Genomics">
        <title>Draft genome sequencing and assembly of Favolaschia claudopus CIRM-BRFM 2984 isolated from oak limbs.</title>
        <authorList>
            <person name="Navarro D."/>
            <person name="Drula E."/>
            <person name="Chaduli D."/>
            <person name="Cazenave R."/>
            <person name="Ahrendt S."/>
            <person name="Wang J."/>
            <person name="Lipzen A."/>
            <person name="Daum C."/>
            <person name="Barry K."/>
            <person name="Grigoriev I.V."/>
            <person name="Favel A."/>
            <person name="Rosso M.N."/>
            <person name="Martin F."/>
        </authorList>
    </citation>
    <scope>NUCLEOTIDE SEQUENCE [LARGE SCALE GENOMIC DNA]</scope>
    <source>
        <strain evidence="2 3">CIRM-BRFM 2984</strain>
    </source>
</reference>
<dbReference type="Proteomes" id="UP001362999">
    <property type="component" value="Unassembled WGS sequence"/>
</dbReference>
<comment type="caution">
    <text evidence="2">The sequence shown here is derived from an EMBL/GenBank/DDBJ whole genome shotgun (WGS) entry which is preliminary data.</text>
</comment>
<feature type="region of interest" description="Disordered" evidence="1">
    <location>
        <begin position="198"/>
        <end position="218"/>
    </location>
</feature>
<protein>
    <submittedName>
        <fullName evidence="2">Uncharacterized protein</fullName>
    </submittedName>
</protein>
<proteinExistence type="predicted"/>
<gene>
    <name evidence="2" type="ORF">R3P38DRAFT_3241830</name>
</gene>
<feature type="compositionally biased region" description="Pro residues" evidence="1">
    <location>
        <begin position="202"/>
        <end position="215"/>
    </location>
</feature>
<accession>A0AAV9Z5P0</accession>
<name>A0AAV9Z5P0_9AGAR</name>
<dbReference type="AlphaFoldDB" id="A0AAV9Z5P0"/>
<feature type="region of interest" description="Disordered" evidence="1">
    <location>
        <begin position="231"/>
        <end position="267"/>
    </location>
</feature>
<sequence>MTKIPASETSRLFGPSNRPHKDTNVFHQAILRKAIEFFSSEYLEETFGRRPFNLRVKMGTGATANEFGKIYKTFLDTTTGRRITQITDPPTPEQLVHLRSYCDRLGAYFMKQGNEYAVRNPQRKDELQEEEQNWNDWIVLYNTVRGRPTLRPPWALEPLPGLRRVNVVLARAPRRIAPLPRQTRRALVTPALRAPFSELPAHPLPTPPPTSPAPSNPSQFREIIEISDDEEEFPARLPIPDPPSTSRTPREIIDISDDEGEGAEERSSRIITRTGIKRHLGTVVISDDEDEGPPAKRMKFCGFIDLTRN</sequence>
<keyword evidence="3" id="KW-1185">Reference proteome</keyword>
<evidence type="ECO:0000256" key="1">
    <source>
        <dbReference type="SAM" id="MobiDB-lite"/>
    </source>
</evidence>
<evidence type="ECO:0000313" key="2">
    <source>
        <dbReference type="EMBL" id="KAK6971738.1"/>
    </source>
</evidence>